<gene>
    <name evidence="3" type="ORF">GPM918_LOCUS42513</name>
    <name evidence="2" type="ORF">OVA965_LOCUS33294</name>
    <name evidence="5" type="ORF">SRO942_LOCUS43764</name>
    <name evidence="4" type="ORF">TMI583_LOCUS34177</name>
</gene>
<dbReference type="EMBL" id="CAJOBA010048510">
    <property type="protein sequence ID" value="CAF4213471.1"/>
    <property type="molecule type" value="Genomic_DNA"/>
</dbReference>
<reference evidence="3" key="1">
    <citation type="submission" date="2021-02" db="EMBL/GenBank/DDBJ databases">
        <authorList>
            <person name="Nowell W R."/>
        </authorList>
    </citation>
    <scope>NUCLEOTIDE SEQUENCE</scope>
</reference>
<evidence type="ECO:0000313" key="2">
    <source>
        <dbReference type="EMBL" id="CAF1408544.1"/>
    </source>
</evidence>
<evidence type="ECO:0000313" key="4">
    <source>
        <dbReference type="EMBL" id="CAF4213471.1"/>
    </source>
</evidence>
<dbReference type="EMBL" id="CAJNOK010026769">
    <property type="protein sequence ID" value="CAF1408544.1"/>
    <property type="molecule type" value="Genomic_DNA"/>
</dbReference>
<accession>A0A816AXE2</accession>
<feature type="compositionally biased region" description="Polar residues" evidence="1">
    <location>
        <begin position="28"/>
        <end position="47"/>
    </location>
</feature>
<organism evidence="3 6">
    <name type="scientific">Didymodactylos carnosus</name>
    <dbReference type="NCBI Taxonomy" id="1234261"/>
    <lineage>
        <taxon>Eukaryota</taxon>
        <taxon>Metazoa</taxon>
        <taxon>Spiralia</taxon>
        <taxon>Gnathifera</taxon>
        <taxon>Rotifera</taxon>
        <taxon>Eurotatoria</taxon>
        <taxon>Bdelloidea</taxon>
        <taxon>Philodinida</taxon>
        <taxon>Philodinidae</taxon>
        <taxon>Didymodactylos</taxon>
    </lineage>
</organism>
<protein>
    <submittedName>
        <fullName evidence="3">Uncharacterized protein</fullName>
    </submittedName>
</protein>
<evidence type="ECO:0000313" key="3">
    <source>
        <dbReference type="EMBL" id="CAF1602051.1"/>
    </source>
</evidence>
<dbReference type="Proteomes" id="UP000663829">
    <property type="component" value="Unassembled WGS sequence"/>
</dbReference>
<dbReference type="EMBL" id="CAJNOQ010035963">
    <property type="protein sequence ID" value="CAF1602051.1"/>
    <property type="molecule type" value="Genomic_DNA"/>
</dbReference>
<dbReference type="EMBL" id="CAJOBC010102408">
    <property type="protein sequence ID" value="CAF4479800.1"/>
    <property type="molecule type" value="Genomic_DNA"/>
</dbReference>
<feature type="compositionally biased region" description="Basic and acidic residues" evidence="1">
    <location>
        <begin position="90"/>
        <end position="100"/>
    </location>
</feature>
<dbReference type="Proteomes" id="UP000677228">
    <property type="component" value="Unassembled WGS sequence"/>
</dbReference>
<sequence length="152" mass="17307">MCFLEYFEALIGCALIHPGSKYYHSSIKPPQTATSERSLESQPSFVTPTPHEINESRLSSEYPARETSEQEIVAADEEKHSSRVKSFSENAKDQDGDRSDEQWSLKIDDFFNGVFIPASSTLLDIQEEVRYDQEKTWQGPLIDNIDRSTILT</sequence>
<dbReference type="Proteomes" id="UP000682733">
    <property type="component" value="Unassembled WGS sequence"/>
</dbReference>
<evidence type="ECO:0000313" key="6">
    <source>
        <dbReference type="Proteomes" id="UP000663829"/>
    </source>
</evidence>
<proteinExistence type="predicted"/>
<dbReference type="Proteomes" id="UP000681722">
    <property type="component" value="Unassembled WGS sequence"/>
</dbReference>
<keyword evidence="6" id="KW-1185">Reference proteome</keyword>
<comment type="caution">
    <text evidence="3">The sequence shown here is derived from an EMBL/GenBank/DDBJ whole genome shotgun (WGS) entry which is preliminary data.</text>
</comment>
<name>A0A816AXE2_9BILA</name>
<evidence type="ECO:0000313" key="5">
    <source>
        <dbReference type="EMBL" id="CAF4479800.1"/>
    </source>
</evidence>
<evidence type="ECO:0000256" key="1">
    <source>
        <dbReference type="SAM" id="MobiDB-lite"/>
    </source>
</evidence>
<dbReference type="AlphaFoldDB" id="A0A816AXE2"/>
<feature type="region of interest" description="Disordered" evidence="1">
    <location>
        <begin position="25"/>
        <end position="100"/>
    </location>
</feature>